<dbReference type="InterPro" id="IPR002645">
    <property type="entry name" value="STAS_dom"/>
</dbReference>
<dbReference type="Proteomes" id="UP001589619">
    <property type="component" value="Unassembled WGS sequence"/>
</dbReference>
<dbReference type="PROSITE" id="PS50801">
    <property type="entry name" value="STAS"/>
    <property type="match status" value="1"/>
</dbReference>
<evidence type="ECO:0000313" key="9">
    <source>
        <dbReference type="Proteomes" id="UP001589619"/>
    </source>
</evidence>
<dbReference type="Gene3D" id="3.30.750.24">
    <property type="entry name" value="STAS domain"/>
    <property type="match status" value="1"/>
</dbReference>
<feature type="transmembrane region" description="Helical" evidence="6">
    <location>
        <begin position="164"/>
        <end position="185"/>
    </location>
</feature>
<evidence type="ECO:0000256" key="5">
    <source>
        <dbReference type="SAM" id="MobiDB-lite"/>
    </source>
</evidence>
<organism evidence="8 9">
    <name type="scientific">Paenibacillus hodogayensis</name>
    <dbReference type="NCBI Taxonomy" id="279208"/>
    <lineage>
        <taxon>Bacteria</taxon>
        <taxon>Bacillati</taxon>
        <taxon>Bacillota</taxon>
        <taxon>Bacilli</taxon>
        <taxon>Bacillales</taxon>
        <taxon>Paenibacillaceae</taxon>
        <taxon>Paenibacillus</taxon>
    </lineage>
</organism>
<evidence type="ECO:0000259" key="7">
    <source>
        <dbReference type="PROSITE" id="PS50801"/>
    </source>
</evidence>
<proteinExistence type="predicted"/>
<feature type="transmembrane region" description="Helical" evidence="6">
    <location>
        <begin position="192"/>
        <end position="210"/>
    </location>
</feature>
<keyword evidence="9" id="KW-1185">Reference proteome</keyword>
<comment type="caution">
    <text evidence="8">The sequence shown here is derived from an EMBL/GenBank/DDBJ whole genome shotgun (WGS) entry which is preliminary data.</text>
</comment>
<feature type="domain" description="STAS" evidence="7">
    <location>
        <begin position="431"/>
        <end position="543"/>
    </location>
</feature>
<dbReference type="RefSeq" id="WP_344904335.1">
    <property type="nucleotide sequence ID" value="NZ_BAAAYO010000002.1"/>
</dbReference>
<dbReference type="InterPro" id="IPR036513">
    <property type="entry name" value="STAS_dom_sf"/>
</dbReference>
<dbReference type="SUPFAM" id="SSF52091">
    <property type="entry name" value="SpoIIaa-like"/>
    <property type="match status" value="1"/>
</dbReference>
<feature type="transmembrane region" description="Helical" evidence="6">
    <location>
        <begin position="20"/>
        <end position="39"/>
    </location>
</feature>
<evidence type="ECO:0000256" key="6">
    <source>
        <dbReference type="SAM" id="Phobius"/>
    </source>
</evidence>
<gene>
    <name evidence="8" type="ORF">ACFFNY_34970</name>
</gene>
<evidence type="ECO:0000256" key="4">
    <source>
        <dbReference type="ARBA" id="ARBA00023136"/>
    </source>
</evidence>
<feature type="transmembrane region" description="Helical" evidence="6">
    <location>
        <begin position="374"/>
        <end position="404"/>
    </location>
</feature>
<dbReference type="CDD" id="cd07042">
    <property type="entry name" value="STAS_SulP_like_sulfate_transporter"/>
    <property type="match status" value="1"/>
</dbReference>
<dbReference type="PROSITE" id="PS01130">
    <property type="entry name" value="SLC26A"/>
    <property type="match status" value="1"/>
</dbReference>
<feature type="region of interest" description="Disordered" evidence="5">
    <location>
        <begin position="587"/>
        <end position="606"/>
    </location>
</feature>
<feature type="transmembrane region" description="Helical" evidence="6">
    <location>
        <begin position="88"/>
        <end position="108"/>
    </location>
</feature>
<evidence type="ECO:0000256" key="3">
    <source>
        <dbReference type="ARBA" id="ARBA00022989"/>
    </source>
</evidence>
<dbReference type="InterPro" id="IPR011547">
    <property type="entry name" value="SLC26A/SulP_dom"/>
</dbReference>
<keyword evidence="4 6" id="KW-0472">Membrane</keyword>
<feature type="transmembrane region" description="Helical" evidence="6">
    <location>
        <begin position="120"/>
        <end position="144"/>
    </location>
</feature>
<comment type="subcellular location">
    <subcellularLocation>
        <location evidence="1">Membrane</location>
        <topology evidence="1">Multi-pass membrane protein</topology>
    </subcellularLocation>
</comment>
<accession>A0ABV5W899</accession>
<keyword evidence="3 6" id="KW-1133">Transmembrane helix</keyword>
<protein>
    <submittedName>
        <fullName evidence="8">SulP family inorganic anion transporter</fullName>
    </submittedName>
</protein>
<dbReference type="InterPro" id="IPR018045">
    <property type="entry name" value="S04_transporter_CS"/>
</dbReference>
<feature type="transmembrane region" description="Helical" evidence="6">
    <location>
        <begin position="46"/>
        <end position="68"/>
    </location>
</feature>
<evidence type="ECO:0000256" key="1">
    <source>
        <dbReference type="ARBA" id="ARBA00004141"/>
    </source>
</evidence>
<feature type="transmembrane region" description="Helical" evidence="6">
    <location>
        <begin position="324"/>
        <end position="354"/>
    </location>
</feature>
<name>A0ABV5W899_9BACL</name>
<reference evidence="8 9" key="1">
    <citation type="submission" date="2024-09" db="EMBL/GenBank/DDBJ databases">
        <authorList>
            <person name="Sun Q."/>
            <person name="Mori K."/>
        </authorList>
    </citation>
    <scope>NUCLEOTIDE SEQUENCE [LARGE SCALE GENOMIC DNA]</scope>
    <source>
        <strain evidence="8 9">JCM 12520</strain>
    </source>
</reference>
<evidence type="ECO:0000313" key="8">
    <source>
        <dbReference type="EMBL" id="MFB9756799.1"/>
    </source>
</evidence>
<evidence type="ECO:0000256" key="2">
    <source>
        <dbReference type="ARBA" id="ARBA00022692"/>
    </source>
</evidence>
<sequence>MRGSGRFEGYSIRSLRRDLLAGTIVGVVAIPLAMSFAIASGVKPQLGLYTAIVAGFLIALFGGSRFQIGGPTGAFVPVLLGIVLQYGYAHLLLAGMMAGVILLVMGLLKLGAWIQFIPKPVVVGFTSGIAVIIFTGQIANFLGLDHLPKHERFWATMQEIVTHLASANLYSIITAAISLTVLLVFPKLFPKLPASLAGLVASTVVAASMFKGKLATIGSAYGAIPDALPTFAFPPMSLDLALQLFPSALVIALLGGIESLLSAVVADGMTDDKHRSNRELVGQGIANIVAPLFGGIPATGAIARTATNIKSGAVSPFSGMIHALVVLLVLVLGAPLASAIPLAGMAPILMLVAWNMSERKTFARLIGAKTGDSLVAAVTFALTVLIDLPTAVAAGLGLAILLFVKRMRDVLTVRQMLPDPAEPDENGKGHLVTEGRDCPQIAIYTVEGPLFFGSASLFEARMIDELHRQPHVLLLRLGKVSFVDASGAAALEHIVKRSARSACMVLVSGISPGPKSCLKKHGLVRAIGESRFFDHTGDAVRYALGEVDANRCLGCRQSAFRECAAWAAGDGQKGVARAVSTAETACDREREPAPYPASATGVPPDC</sequence>
<dbReference type="Pfam" id="PF01740">
    <property type="entry name" value="STAS"/>
    <property type="match status" value="1"/>
</dbReference>
<dbReference type="Pfam" id="PF00916">
    <property type="entry name" value="Sulfate_transp"/>
    <property type="match status" value="1"/>
</dbReference>
<dbReference type="InterPro" id="IPR001902">
    <property type="entry name" value="SLC26A/SulP_fam"/>
</dbReference>
<feature type="transmembrane region" description="Helical" evidence="6">
    <location>
        <begin position="244"/>
        <end position="266"/>
    </location>
</feature>
<dbReference type="PANTHER" id="PTHR11814">
    <property type="entry name" value="SULFATE TRANSPORTER"/>
    <property type="match status" value="1"/>
</dbReference>
<dbReference type="EMBL" id="JBHMAG010000029">
    <property type="protein sequence ID" value="MFB9756799.1"/>
    <property type="molecule type" value="Genomic_DNA"/>
</dbReference>
<keyword evidence="2 6" id="KW-0812">Transmembrane</keyword>